<organism evidence="1 2">
    <name type="scientific">Chaetomium tenue</name>
    <dbReference type="NCBI Taxonomy" id="1854479"/>
    <lineage>
        <taxon>Eukaryota</taxon>
        <taxon>Fungi</taxon>
        <taxon>Dikarya</taxon>
        <taxon>Ascomycota</taxon>
        <taxon>Pezizomycotina</taxon>
        <taxon>Sordariomycetes</taxon>
        <taxon>Sordariomycetidae</taxon>
        <taxon>Sordariales</taxon>
        <taxon>Chaetomiaceae</taxon>
        <taxon>Chaetomium</taxon>
    </lineage>
</organism>
<evidence type="ECO:0000313" key="2">
    <source>
        <dbReference type="Proteomes" id="UP000724584"/>
    </source>
</evidence>
<sequence>MQALQSNTPARVPKTTRKREMWLRMGYVTFAVTALLTVVFALSKPSAKPDLNYQRQLPGTQRHKGLSPLRFRADGTFHISIFEDLHFGENAWDAWGPEQDLQSVKVINTVLDSEPDIDLVVLNGDLITGDNTFLENSTDYVDQIVRPFAERGLNWASTYGNHDNHFNISGAHILAREKRWANSRTTQMVPSPDGDDVGISNYYLPVYPADCTPSDPPSPLPPCAPKLLLWFFDSRGGFRYQQRNTTTNALIPLPNWVDARVVNWFRQTTTTLTHTHAHNTPTIPALAFVHIPPSASRTLQARGIHPHRQPGLDDDGPLARQAQGWCADGTPDDGNGGCEYGGQDALFLEVLAEAPGVLALFSGHDHGETWCARWEGGEEEGKGKGGEGGKGLDLCFGQHSGYGGYGRWIRGARQVVVSLEGLAERVVETYIRLESGETVGAVTLNSTYGQNWYPATPNDKTRLPTSGEEE</sequence>
<protein>
    <submittedName>
        <fullName evidence="1">Metallo-dependent phosphatase-like protein</fullName>
    </submittedName>
</protein>
<proteinExistence type="predicted"/>
<dbReference type="Proteomes" id="UP000724584">
    <property type="component" value="Unassembled WGS sequence"/>
</dbReference>
<dbReference type="EMBL" id="JAGIZQ010000003">
    <property type="protein sequence ID" value="KAH6637211.1"/>
    <property type="molecule type" value="Genomic_DNA"/>
</dbReference>
<gene>
    <name evidence="1" type="ORF">F5144DRAFT_209150</name>
</gene>
<reference evidence="1 2" key="1">
    <citation type="journal article" date="2021" name="Nat. Commun.">
        <title>Genetic determinants of endophytism in the Arabidopsis root mycobiome.</title>
        <authorList>
            <person name="Mesny F."/>
            <person name="Miyauchi S."/>
            <person name="Thiergart T."/>
            <person name="Pickel B."/>
            <person name="Atanasova L."/>
            <person name="Karlsson M."/>
            <person name="Huettel B."/>
            <person name="Barry K.W."/>
            <person name="Haridas S."/>
            <person name="Chen C."/>
            <person name="Bauer D."/>
            <person name="Andreopoulos W."/>
            <person name="Pangilinan J."/>
            <person name="LaButti K."/>
            <person name="Riley R."/>
            <person name="Lipzen A."/>
            <person name="Clum A."/>
            <person name="Drula E."/>
            <person name="Henrissat B."/>
            <person name="Kohler A."/>
            <person name="Grigoriev I.V."/>
            <person name="Martin F.M."/>
            <person name="Hacquard S."/>
        </authorList>
    </citation>
    <scope>NUCLEOTIDE SEQUENCE [LARGE SCALE GENOMIC DNA]</scope>
    <source>
        <strain evidence="1 2">MPI-SDFR-AT-0079</strain>
    </source>
</reference>
<keyword evidence="2" id="KW-1185">Reference proteome</keyword>
<comment type="caution">
    <text evidence="1">The sequence shown here is derived from an EMBL/GenBank/DDBJ whole genome shotgun (WGS) entry which is preliminary data.</text>
</comment>
<accession>A0ACB7PEE7</accession>
<evidence type="ECO:0000313" key="1">
    <source>
        <dbReference type="EMBL" id="KAH6637211.1"/>
    </source>
</evidence>
<name>A0ACB7PEE7_9PEZI</name>